<sequence length="118" mass="13674">MKYFDAEQIKIMGERIKNARIKSGLTQREFADELGVTSEMVIRIEKGKSACKTDHIFVLCQLFNISSDYLLSGKKLQKEEIANSKLDNMIDNLLLDVDEFEKDKIFRIIQLMLEKQPS</sequence>
<accession>A0A318EP23</accession>
<evidence type="ECO:0000259" key="2">
    <source>
        <dbReference type="PROSITE" id="PS50943"/>
    </source>
</evidence>
<dbReference type="SMART" id="SM00530">
    <property type="entry name" value="HTH_XRE"/>
    <property type="match status" value="1"/>
</dbReference>
<dbReference type="PANTHER" id="PTHR46558">
    <property type="entry name" value="TRACRIPTIONAL REGULATORY PROTEIN-RELATED-RELATED"/>
    <property type="match status" value="1"/>
</dbReference>
<protein>
    <submittedName>
        <fullName evidence="3">DNA-binding XRE family transcriptional regulator</fullName>
    </submittedName>
</protein>
<keyword evidence="1 3" id="KW-0238">DNA-binding</keyword>
<dbReference type="InterPro" id="IPR001387">
    <property type="entry name" value="Cro/C1-type_HTH"/>
</dbReference>
<dbReference type="EMBL" id="QICS01000009">
    <property type="protein sequence ID" value="PXV87842.1"/>
    <property type="molecule type" value="Genomic_DNA"/>
</dbReference>
<dbReference type="Pfam" id="PF01381">
    <property type="entry name" value="HTH_3"/>
    <property type="match status" value="1"/>
</dbReference>
<dbReference type="Gene3D" id="1.10.260.40">
    <property type="entry name" value="lambda repressor-like DNA-binding domains"/>
    <property type="match status" value="1"/>
</dbReference>
<feature type="domain" description="HTH cro/C1-type" evidence="2">
    <location>
        <begin position="16"/>
        <end position="70"/>
    </location>
</feature>
<dbReference type="SUPFAM" id="SSF47413">
    <property type="entry name" value="lambda repressor-like DNA-binding domains"/>
    <property type="match status" value="1"/>
</dbReference>
<dbReference type="PANTHER" id="PTHR46558:SF4">
    <property type="entry name" value="DNA-BIDING PHAGE PROTEIN"/>
    <property type="match status" value="1"/>
</dbReference>
<dbReference type="Proteomes" id="UP000247523">
    <property type="component" value="Unassembled WGS sequence"/>
</dbReference>
<gene>
    <name evidence="3" type="ORF">C8E03_109132</name>
</gene>
<evidence type="ECO:0000313" key="4">
    <source>
        <dbReference type="Proteomes" id="UP000247523"/>
    </source>
</evidence>
<evidence type="ECO:0000313" key="3">
    <source>
        <dbReference type="EMBL" id="PXV87842.1"/>
    </source>
</evidence>
<comment type="caution">
    <text evidence="3">The sequence shown here is derived from an EMBL/GenBank/DDBJ whole genome shotgun (WGS) entry which is preliminary data.</text>
</comment>
<proteinExistence type="predicted"/>
<dbReference type="GO" id="GO:0003677">
    <property type="term" value="F:DNA binding"/>
    <property type="evidence" value="ECO:0007669"/>
    <property type="project" value="UniProtKB-KW"/>
</dbReference>
<organism evidence="3 4">
    <name type="scientific">Lachnotalea glycerini</name>
    <dbReference type="NCBI Taxonomy" id="1763509"/>
    <lineage>
        <taxon>Bacteria</taxon>
        <taxon>Bacillati</taxon>
        <taxon>Bacillota</taxon>
        <taxon>Clostridia</taxon>
        <taxon>Lachnospirales</taxon>
        <taxon>Lachnospiraceae</taxon>
        <taxon>Lachnotalea</taxon>
    </lineage>
</organism>
<dbReference type="CDD" id="cd00093">
    <property type="entry name" value="HTH_XRE"/>
    <property type="match status" value="1"/>
</dbReference>
<dbReference type="InterPro" id="IPR010982">
    <property type="entry name" value="Lambda_DNA-bd_dom_sf"/>
</dbReference>
<name>A0A318EP23_9FIRM</name>
<dbReference type="AlphaFoldDB" id="A0A318EP23"/>
<reference evidence="3 4" key="1">
    <citation type="submission" date="2018-05" db="EMBL/GenBank/DDBJ databases">
        <title>Genomic Encyclopedia of Type Strains, Phase IV (KMG-IV): sequencing the most valuable type-strain genomes for metagenomic binning, comparative biology and taxonomic classification.</title>
        <authorList>
            <person name="Goeker M."/>
        </authorList>
    </citation>
    <scope>NUCLEOTIDE SEQUENCE [LARGE SCALE GENOMIC DNA]</scope>
    <source>
        <strain evidence="3 4">DSM 28816</strain>
    </source>
</reference>
<evidence type="ECO:0000256" key="1">
    <source>
        <dbReference type="ARBA" id="ARBA00023125"/>
    </source>
</evidence>
<dbReference type="RefSeq" id="WP_110291544.1">
    <property type="nucleotide sequence ID" value="NZ_QICS01000009.1"/>
</dbReference>
<dbReference type="PROSITE" id="PS50943">
    <property type="entry name" value="HTH_CROC1"/>
    <property type="match status" value="1"/>
</dbReference>